<gene>
    <name evidence="10" type="ORF">ACFFUR_05680</name>
</gene>
<evidence type="ECO:0000256" key="2">
    <source>
        <dbReference type="ARBA" id="ARBA00006577"/>
    </source>
</evidence>
<evidence type="ECO:0000313" key="11">
    <source>
        <dbReference type="Proteomes" id="UP001589654"/>
    </source>
</evidence>
<dbReference type="Gene3D" id="3.10.50.40">
    <property type="match status" value="2"/>
</dbReference>
<dbReference type="EC" id="5.2.1.8" evidence="6"/>
<keyword evidence="4 5" id="KW-0413">Isomerase</keyword>
<name>A0ABV5J5R2_9BACT</name>
<dbReference type="GO" id="GO:0003755">
    <property type="term" value="F:peptidyl-prolyl cis-trans isomerase activity"/>
    <property type="evidence" value="ECO:0007669"/>
    <property type="project" value="UniProtKB-EC"/>
</dbReference>
<sequence length="318" mass="35438">MKNIKSLVLSAGVLVASVAMVACNKTKTTEDGTEYTYLNEGSEKPENGQFIIYNFTAKKNANDSIFLSSIENGAPAYMQYNDTIKNYDTTKVRPGVDEIFMGLKNGDSIQFTTTAAKVFGEMNVPPFLKQEENITLNIGVVDVLNEDEMKDFMAEVSEKQRMKREKEAEEQLAKDIKTIQDYMAEKDLNATKTESGLFYIIEKEGKGEEISEGDKVTVDYTGYVLDGTIFDTSLESIAKENEIFQENRNYEPFQVPVGKGRVIPGWDEGLQLLKNGAKAKLLIPSPLAYGPRQAGKVIKPNSVLVFDVEVKDVEKAEK</sequence>
<keyword evidence="11" id="KW-1185">Reference proteome</keyword>
<evidence type="ECO:0000256" key="3">
    <source>
        <dbReference type="ARBA" id="ARBA00023110"/>
    </source>
</evidence>
<reference evidence="10 11" key="1">
    <citation type="submission" date="2024-09" db="EMBL/GenBank/DDBJ databases">
        <authorList>
            <person name="Sun Q."/>
            <person name="Mori K."/>
        </authorList>
    </citation>
    <scope>NUCLEOTIDE SEQUENCE [LARGE SCALE GENOMIC DNA]</scope>
    <source>
        <strain evidence="10 11">CECT 7682</strain>
    </source>
</reference>
<proteinExistence type="inferred from homology"/>
<dbReference type="PROSITE" id="PS51257">
    <property type="entry name" value="PROKAR_LIPOPROTEIN"/>
    <property type="match status" value="1"/>
</dbReference>
<dbReference type="PANTHER" id="PTHR43811:SF19">
    <property type="entry name" value="39 KDA FK506-BINDING NUCLEAR PROTEIN"/>
    <property type="match status" value="1"/>
</dbReference>
<feature type="signal peptide" evidence="8">
    <location>
        <begin position="1"/>
        <end position="21"/>
    </location>
</feature>
<dbReference type="RefSeq" id="WP_290247294.1">
    <property type="nucleotide sequence ID" value="NZ_JAUFQT010000001.1"/>
</dbReference>
<comment type="similarity">
    <text evidence="2 6">Belongs to the FKBP-type PPIase family.</text>
</comment>
<accession>A0ABV5J5R2</accession>
<dbReference type="InterPro" id="IPR001179">
    <property type="entry name" value="PPIase_FKBP_dom"/>
</dbReference>
<evidence type="ECO:0000256" key="7">
    <source>
        <dbReference type="SAM" id="Coils"/>
    </source>
</evidence>
<evidence type="ECO:0000256" key="6">
    <source>
        <dbReference type="RuleBase" id="RU003915"/>
    </source>
</evidence>
<evidence type="ECO:0000313" key="10">
    <source>
        <dbReference type="EMBL" id="MFB9211289.1"/>
    </source>
</evidence>
<keyword evidence="7" id="KW-0175">Coiled coil</keyword>
<dbReference type="EMBL" id="JBHMEW010000046">
    <property type="protein sequence ID" value="MFB9211289.1"/>
    <property type="molecule type" value="Genomic_DNA"/>
</dbReference>
<feature type="domain" description="PPIase FKBP-type" evidence="9">
    <location>
        <begin position="213"/>
        <end position="314"/>
    </location>
</feature>
<organism evidence="10 11">
    <name type="scientific">Echinicola jeungdonensis</name>
    <dbReference type="NCBI Taxonomy" id="709343"/>
    <lineage>
        <taxon>Bacteria</taxon>
        <taxon>Pseudomonadati</taxon>
        <taxon>Bacteroidota</taxon>
        <taxon>Cytophagia</taxon>
        <taxon>Cytophagales</taxon>
        <taxon>Cyclobacteriaceae</taxon>
        <taxon>Echinicola</taxon>
    </lineage>
</organism>
<keyword evidence="3 5" id="KW-0697">Rotamase</keyword>
<dbReference type="Pfam" id="PF00254">
    <property type="entry name" value="FKBP_C"/>
    <property type="match status" value="2"/>
</dbReference>
<keyword evidence="8" id="KW-0732">Signal</keyword>
<dbReference type="SUPFAM" id="SSF54534">
    <property type="entry name" value="FKBP-like"/>
    <property type="match status" value="2"/>
</dbReference>
<dbReference type="InterPro" id="IPR046357">
    <property type="entry name" value="PPIase_dom_sf"/>
</dbReference>
<evidence type="ECO:0000256" key="5">
    <source>
        <dbReference type="PROSITE-ProRule" id="PRU00277"/>
    </source>
</evidence>
<feature type="chain" id="PRO_5046711954" description="Peptidyl-prolyl cis-trans isomerase" evidence="8">
    <location>
        <begin position="22"/>
        <end position="318"/>
    </location>
</feature>
<dbReference type="Proteomes" id="UP001589654">
    <property type="component" value="Unassembled WGS sequence"/>
</dbReference>
<feature type="coiled-coil region" evidence="7">
    <location>
        <begin position="149"/>
        <end position="185"/>
    </location>
</feature>
<evidence type="ECO:0000256" key="1">
    <source>
        <dbReference type="ARBA" id="ARBA00000971"/>
    </source>
</evidence>
<dbReference type="PANTHER" id="PTHR43811">
    <property type="entry name" value="FKBP-TYPE PEPTIDYL-PROLYL CIS-TRANS ISOMERASE FKPA"/>
    <property type="match status" value="1"/>
</dbReference>
<comment type="catalytic activity">
    <reaction evidence="1 5 6">
        <text>[protein]-peptidylproline (omega=180) = [protein]-peptidylproline (omega=0)</text>
        <dbReference type="Rhea" id="RHEA:16237"/>
        <dbReference type="Rhea" id="RHEA-COMP:10747"/>
        <dbReference type="Rhea" id="RHEA-COMP:10748"/>
        <dbReference type="ChEBI" id="CHEBI:83833"/>
        <dbReference type="ChEBI" id="CHEBI:83834"/>
        <dbReference type="EC" id="5.2.1.8"/>
    </reaction>
</comment>
<evidence type="ECO:0000256" key="8">
    <source>
        <dbReference type="SAM" id="SignalP"/>
    </source>
</evidence>
<protein>
    <recommendedName>
        <fullName evidence="6">Peptidyl-prolyl cis-trans isomerase</fullName>
        <ecNumber evidence="6">5.2.1.8</ecNumber>
    </recommendedName>
</protein>
<evidence type="ECO:0000256" key="4">
    <source>
        <dbReference type="ARBA" id="ARBA00023235"/>
    </source>
</evidence>
<comment type="caution">
    <text evidence="10">The sequence shown here is derived from an EMBL/GenBank/DDBJ whole genome shotgun (WGS) entry which is preliminary data.</text>
</comment>
<evidence type="ECO:0000259" key="9">
    <source>
        <dbReference type="PROSITE" id="PS50059"/>
    </source>
</evidence>
<dbReference type="PROSITE" id="PS50059">
    <property type="entry name" value="FKBP_PPIASE"/>
    <property type="match status" value="1"/>
</dbReference>